<sequence length="177" mass="19697">MQRRWLVTLQKLPASGRQWDTDVPRTLLQDQTCGTVDVLSGLCGDLHWQLTLEKSGGVFRMSGQWSGAMKRSCGRCNGQFDWQMTGETERVYQFGTDPGDDESEIVCEYLAAPGEINLVDVLREDVWLAWKAGVICSDSCKGLCQGCGVNLNRSTCQCKQDDSDHPFAALRGLKLED</sequence>
<dbReference type="Pfam" id="PF02620">
    <property type="entry name" value="YceD"/>
    <property type="match status" value="1"/>
</dbReference>
<dbReference type="RefSeq" id="WP_072658377.1">
    <property type="nucleotide sequence ID" value="NZ_BDFD01000001.1"/>
</dbReference>
<comment type="caution">
    <text evidence="1">The sequence shown here is derived from an EMBL/GenBank/DDBJ whole genome shotgun (WGS) entry which is preliminary data.</text>
</comment>
<organism evidence="1 2">
    <name type="scientific">Mariprofundus micogutta</name>
    <dbReference type="NCBI Taxonomy" id="1921010"/>
    <lineage>
        <taxon>Bacteria</taxon>
        <taxon>Pseudomonadati</taxon>
        <taxon>Pseudomonadota</taxon>
        <taxon>Candidatius Mariprofundia</taxon>
        <taxon>Mariprofundales</taxon>
        <taxon>Mariprofundaceae</taxon>
        <taxon>Mariprofundus</taxon>
    </lineage>
</organism>
<evidence type="ECO:0000313" key="2">
    <source>
        <dbReference type="Proteomes" id="UP000231632"/>
    </source>
</evidence>
<dbReference type="Proteomes" id="UP000231632">
    <property type="component" value="Unassembled WGS sequence"/>
</dbReference>
<protein>
    <recommendedName>
        <fullName evidence="3">DUF177 domain-containing protein</fullName>
    </recommendedName>
</protein>
<dbReference type="EMBL" id="BDFD01000001">
    <property type="protein sequence ID" value="GAV19183.1"/>
    <property type="molecule type" value="Genomic_DNA"/>
</dbReference>
<dbReference type="InterPro" id="IPR003772">
    <property type="entry name" value="YceD"/>
</dbReference>
<gene>
    <name evidence="1" type="ORF">MMIC_P0112</name>
</gene>
<evidence type="ECO:0008006" key="3">
    <source>
        <dbReference type="Google" id="ProtNLM"/>
    </source>
</evidence>
<accession>A0A1L8CJU2</accession>
<proteinExistence type="predicted"/>
<dbReference type="AlphaFoldDB" id="A0A1L8CJU2"/>
<dbReference type="STRING" id="1921010.MMIC_P0112"/>
<dbReference type="OrthoDB" id="9790372at2"/>
<name>A0A1L8CJU2_9PROT</name>
<reference evidence="1 2" key="1">
    <citation type="journal article" date="2017" name="Arch. Microbiol.">
        <title>Mariprofundus micogutta sp. nov., a novel iron-oxidizing zetaproteobacterium isolated from a deep-sea hydrothermal field at the Bayonnaise knoll of the Izu-Ogasawara arc, and a description of Mariprofundales ord. nov. and Zetaproteobacteria classis nov.</title>
        <authorList>
            <person name="Makita H."/>
            <person name="Tanaka E."/>
            <person name="Mitsunobu S."/>
            <person name="Miyazaki M."/>
            <person name="Nunoura T."/>
            <person name="Uematsu K."/>
            <person name="Takaki Y."/>
            <person name="Nishi S."/>
            <person name="Shimamura S."/>
            <person name="Takai K."/>
        </authorList>
    </citation>
    <scope>NUCLEOTIDE SEQUENCE [LARGE SCALE GENOMIC DNA]</scope>
    <source>
        <strain evidence="1 2">ET2</strain>
    </source>
</reference>
<evidence type="ECO:0000313" key="1">
    <source>
        <dbReference type="EMBL" id="GAV19183.1"/>
    </source>
</evidence>
<keyword evidence="2" id="KW-1185">Reference proteome</keyword>